<comment type="catalytic activity">
    <reaction evidence="3">
        <text>[protein]-L-glutamate 5-O-methyl ester + H2O = L-glutamyl-[protein] + methanol + H(+)</text>
        <dbReference type="Rhea" id="RHEA:23236"/>
        <dbReference type="Rhea" id="RHEA-COMP:10208"/>
        <dbReference type="Rhea" id="RHEA-COMP:10311"/>
        <dbReference type="ChEBI" id="CHEBI:15377"/>
        <dbReference type="ChEBI" id="CHEBI:15378"/>
        <dbReference type="ChEBI" id="CHEBI:17790"/>
        <dbReference type="ChEBI" id="CHEBI:29973"/>
        <dbReference type="ChEBI" id="CHEBI:82795"/>
        <dbReference type="EC" id="3.1.1.61"/>
    </reaction>
</comment>
<protein>
    <recommendedName>
        <fullName evidence="2">protein-glutamate methylesterase</fullName>
        <ecNumber evidence="2">3.1.1.61</ecNumber>
    </recommendedName>
</protein>
<feature type="active site" evidence="4">
    <location>
        <position position="165"/>
    </location>
</feature>
<evidence type="ECO:0000259" key="5">
    <source>
        <dbReference type="PROSITE" id="PS50122"/>
    </source>
</evidence>
<evidence type="ECO:0000256" key="2">
    <source>
        <dbReference type="ARBA" id="ARBA00039140"/>
    </source>
</evidence>
<accession>A0A2T1LYF6</accession>
<dbReference type="AlphaFoldDB" id="A0A2T1LYF6"/>
<dbReference type="SUPFAM" id="SSF52738">
    <property type="entry name" value="Methylesterase CheB, C-terminal domain"/>
    <property type="match status" value="1"/>
</dbReference>
<dbReference type="InterPro" id="IPR000673">
    <property type="entry name" value="Sig_transdc_resp-reg_Me-estase"/>
</dbReference>
<evidence type="ECO:0000256" key="3">
    <source>
        <dbReference type="ARBA" id="ARBA00048267"/>
    </source>
</evidence>
<dbReference type="CDD" id="cd16433">
    <property type="entry name" value="CheB"/>
    <property type="match status" value="1"/>
</dbReference>
<feature type="domain" description="CheB-type methylesterase" evidence="5">
    <location>
        <begin position="33"/>
        <end position="223"/>
    </location>
</feature>
<dbReference type="EMBL" id="PXOH01000008">
    <property type="protein sequence ID" value="PSF37432.1"/>
    <property type="molecule type" value="Genomic_DNA"/>
</dbReference>
<dbReference type="Pfam" id="PF01339">
    <property type="entry name" value="CheB_methylest"/>
    <property type="match status" value="1"/>
</dbReference>
<evidence type="ECO:0000313" key="7">
    <source>
        <dbReference type="Proteomes" id="UP000239001"/>
    </source>
</evidence>
<organism evidence="6 7">
    <name type="scientific">Aphanothece hegewaldii CCALA 016</name>
    <dbReference type="NCBI Taxonomy" id="2107694"/>
    <lineage>
        <taxon>Bacteria</taxon>
        <taxon>Bacillati</taxon>
        <taxon>Cyanobacteriota</taxon>
        <taxon>Cyanophyceae</taxon>
        <taxon>Oscillatoriophycideae</taxon>
        <taxon>Chroococcales</taxon>
        <taxon>Aphanothecaceae</taxon>
        <taxon>Aphanothece</taxon>
    </lineage>
</organism>
<gene>
    <name evidence="6" type="ORF">C7H19_09670</name>
</gene>
<keyword evidence="4" id="KW-0145">Chemotaxis</keyword>
<evidence type="ECO:0000256" key="1">
    <source>
        <dbReference type="ARBA" id="ARBA00022801"/>
    </source>
</evidence>
<dbReference type="PROSITE" id="PS50122">
    <property type="entry name" value="CHEB"/>
    <property type="match status" value="1"/>
</dbReference>
<name>A0A2T1LYF6_9CHRO</name>
<feature type="active site" evidence="4">
    <location>
        <position position="45"/>
    </location>
</feature>
<proteinExistence type="predicted"/>
<dbReference type="GO" id="GO:0005737">
    <property type="term" value="C:cytoplasm"/>
    <property type="evidence" value="ECO:0007669"/>
    <property type="project" value="InterPro"/>
</dbReference>
<dbReference type="GO" id="GO:0006935">
    <property type="term" value="P:chemotaxis"/>
    <property type="evidence" value="ECO:0007669"/>
    <property type="project" value="UniProtKB-UniRule"/>
</dbReference>
<dbReference type="InterPro" id="IPR035909">
    <property type="entry name" value="CheB_C"/>
</dbReference>
<feature type="active site" evidence="4">
    <location>
        <position position="72"/>
    </location>
</feature>
<dbReference type="PANTHER" id="PTHR42872">
    <property type="entry name" value="PROTEIN-GLUTAMATE METHYLESTERASE/PROTEIN-GLUTAMINE GLUTAMINASE"/>
    <property type="match status" value="1"/>
</dbReference>
<dbReference type="PANTHER" id="PTHR42872:SF6">
    <property type="entry name" value="PROTEIN-GLUTAMATE METHYLESTERASE_PROTEIN-GLUTAMINE GLUTAMINASE"/>
    <property type="match status" value="1"/>
</dbReference>
<dbReference type="EC" id="3.1.1.61" evidence="2"/>
<dbReference type="RefSeq" id="WP_106456674.1">
    <property type="nucleotide sequence ID" value="NZ_PXOH01000008.1"/>
</dbReference>
<keyword evidence="7" id="KW-1185">Reference proteome</keyword>
<reference evidence="6 7" key="2">
    <citation type="submission" date="2018-03" db="EMBL/GenBank/DDBJ databases">
        <authorList>
            <person name="Keele B.F."/>
        </authorList>
    </citation>
    <scope>NUCLEOTIDE SEQUENCE [LARGE SCALE GENOMIC DNA]</scope>
    <source>
        <strain evidence="6 7">CCALA 016</strain>
    </source>
</reference>
<dbReference type="Proteomes" id="UP000239001">
    <property type="component" value="Unassembled WGS sequence"/>
</dbReference>
<comment type="caution">
    <text evidence="6">The sequence shown here is derived from an EMBL/GenBank/DDBJ whole genome shotgun (WGS) entry which is preliminary data.</text>
</comment>
<reference evidence="6 7" key="1">
    <citation type="submission" date="2018-03" db="EMBL/GenBank/DDBJ databases">
        <title>The ancient ancestry and fast evolution of plastids.</title>
        <authorList>
            <person name="Moore K.R."/>
            <person name="Magnabosco C."/>
            <person name="Momper L."/>
            <person name="Gold D.A."/>
            <person name="Bosak T."/>
            <person name="Fournier G.P."/>
        </authorList>
    </citation>
    <scope>NUCLEOTIDE SEQUENCE [LARGE SCALE GENOMIC DNA]</scope>
    <source>
        <strain evidence="6 7">CCALA 016</strain>
    </source>
</reference>
<dbReference type="GO" id="GO:0008984">
    <property type="term" value="F:protein-glutamate methylesterase activity"/>
    <property type="evidence" value="ECO:0007669"/>
    <property type="project" value="UniProtKB-EC"/>
</dbReference>
<dbReference type="GO" id="GO:0000156">
    <property type="term" value="F:phosphorelay response regulator activity"/>
    <property type="evidence" value="ECO:0007669"/>
    <property type="project" value="InterPro"/>
</dbReference>
<dbReference type="Gene3D" id="3.40.50.180">
    <property type="entry name" value="Methylesterase CheB, C-terminal domain"/>
    <property type="match status" value="1"/>
</dbReference>
<dbReference type="OrthoDB" id="9793421at2"/>
<keyword evidence="1 4" id="KW-0378">Hydrolase</keyword>
<evidence type="ECO:0000256" key="4">
    <source>
        <dbReference type="PROSITE-ProRule" id="PRU00050"/>
    </source>
</evidence>
<sequence>MNTSVISSRLLSDQALTKQALSQPRHWVFSHFPDVPYNVIGLAASFGGLKAISTIVSALPSDFPAAIVIVQHLPANLPSYLTEILSDRTSLQVKPAEDGELLRRGTVYTPVPNKHVLIKPDGTLSLSDSAKVSFSRPAADKLFWSLANSYKSRAIAVVLTGRMTDGALGVLAIKRQGGIILAQDENTAECFSMPKAAIDTQKVDQVLPLDAIAPALIHLVNCTHLKRA</sequence>
<evidence type="ECO:0000313" key="6">
    <source>
        <dbReference type="EMBL" id="PSF37432.1"/>
    </source>
</evidence>